<keyword evidence="9" id="KW-1185">Reference proteome</keyword>
<comment type="similarity">
    <text evidence="6">Belongs to the bacterial ring-hydroxylating dioxygenase ferredoxin component family.</text>
</comment>
<dbReference type="PROSITE" id="PS51296">
    <property type="entry name" value="RIESKE"/>
    <property type="match status" value="1"/>
</dbReference>
<feature type="domain" description="Rieske" evidence="7">
    <location>
        <begin position="5"/>
        <end position="99"/>
    </location>
</feature>
<sequence length="101" mass="10899">MKPMQRVGSLKELKDGKPLDVTLDGQKIAVFYIKDEVVATSGKCPHAGGPIQCGDLEGAWLTCPWHGWTFDLNSGVCTDDPSLALDIYPVRVDGDDILVAV</sequence>
<evidence type="ECO:0000259" key="7">
    <source>
        <dbReference type="PROSITE" id="PS51296"/>
    </source>
</evidence>
<dbReference type="SUPFAM" id="SSF50022">
    <property type="entry name" value="ISP domain"/>
    <property type="match status" value="1"/>
</dbReference>
<organism evidence="8 9">
    <name type="scientific">Noviherbaspirillum sedimenti</name>
    <dbReference type="NCBI Taxonomy" id="2320865"/>
    <lineage>
        <taxon>Bacteria</taxon>
        <taxon>Pseudomonadati</taxon>
        <taxon>Pseudomonadota</taxon>
        <taxon>Betaproteobacteria</taxon>
        <taxon>Burkholderiales</taxon>
        <taxon>Oxalobacteraceae</taxon>
        <taxon>Noviherbaspirillum</taxon>
    </lineage>
</organism>
<evidence type="ECO:0000256" key="6">
    <source>
        <dbReference type="ARBA" id="ARBA00038001"/>
    </source>
</evidence>
<dbReference type="RefSeq" id="WP_119785308.1">
    <property type="nucleotide sequence ID" value="NZ_QYUQ01000002.1"/>
</dbReference>
<dbReference type="PANTHER" id="PTHR21496:SF0">
    <property type="entry name" value="RIESKE DOMAIN-CONTAINING PROTEIN"/>
    <property type="match status" value="1"/>
</dbReference>
<dbReference type="CDD" id="cd03467">
    <property type="entry name" value="Rieske"/>
    <property type="match status" value="1"/>
</dbReference>
<dbReference type="Proteomes" id="UP000266327">
    <property type="component" value="Unassembled WGS sequence"/>
</dbReference>
<comment type="cofactor">
    <cofactor evidence="5">
        <name>[2Fe-2S] cluster</name>
        <dbReference type="ChEBI" id="CHEBI:190135"/>
    </cofactor>
</comment>
<evidence type="ECO:0000256" key="3">
    <source>
        <dbReference type="ARBA" id="ARBA00023004"/>
    </source>
</evidence>
<accession>A0A3A3GHV3</accession>
<evidence type="ECO:0000313" key="8">
    <source>
        <dbReference type="EMBL" id="RJG01846.1"/>
    </source>
</evidence>
<reference evidence="9" key="1">
    <citation type="submission" date="2018-09" db="EMBL/GenBank/DDBJ databases">
        <authorList>
            <person name="Zhu H."/>
        </authorList>
    </citation>
    <scope>NUCLEOTIDE SEQUENCE [LARGE SCALE GENOMIC DNA]</scope>
    <source>
        <strain evidence="9">K1S02-23</strain>
    </source>
</reference>
<name>A0A3A3GHV3_9BURK</name>
<keyword evidence="2" id="KW-0479">Metal-binding</keyword>
<dbReference type="EMBL" id="QYUQ01000002">
    <property type="protein sequence ID" value="RJG01846.1"/>
    <property type="molecule type" value="Genomic_DNA"/>
</dbReference>
<evidence type="ECO:0000256" key="5">
    <source>
        <dbReference type="ARBA" id="ARBA00034078"/>
    </source>
</evidence>
<dbReference type="Pfam" id="PF00355">
    <property type="entry name" value="Rieske"/>
    <property type="match status" value="1"/>
</dbReference>
<keyword evidence="4" id="KW-0411">Iron-sulfur</keyword>
<gene>
    <name evidence="8" type="ORF">D3878_09845</name>
</gene>
<keyword evidence="3" id="KW-0408">Iron</keyword>
<keyword evidence="1" id="KW-0001">2Fe-2S</keyword>
<protein>
    <submittedName>
        <fullName evidence="8">Rieske (2Fe-2S) protein</fullName>
    </submittedName>
</protein>
<evidence type="ECO:0000313" key="9">
    <source>
        <dbReference type="Proteomes" id="UP000266327"/>
    </source>
</evidence>
<dbReference type="GO" id="GO:0051537">
    <property type="term" value="F:2 iron, 2 sulfur cluster binding"/>
    <property type="evidence" value="ECO:0007669"/>
    <property type="project" value="UniProtKB-KW"/>
</dbReference>
<evidence type="ECO:0000256" key="4">
    <source>
        <dbReference type="ARBA" id="ARBA00023014"/>
    </source>
</evidence>
<proteinExistence type="inferred from homology"/>
<dbReference type="OrthoDB" id="9769355at2"/>
<dbReference type="Gene3D" id="2.102.10.10">
    <property type="entry name" value="Rieske [2Fe-2S] iron-sulphur domain"/>
    <property type="match status" value="1"/>
</dbReference>
<dbReference type="PANTHER" id="PTHR21496">
    <property type="entry name" value="FERREDOXIN-RELATED"/>
    <property type="match status" value="1"/>
</dbReference>
<comment type="caution">
    <text evidence="8">The sequence shown here is derived from an EMBL/GenBank/DDBJ whole genome shotgun (WGS) entry which is preliminary data.</text>
</comment>
<dbReference type="GO" id="GO:0046872">
    <property type="term" value="F:metal ion binding"/>
    <property type="evidence" value="ECO:0007669"/>
    <property type="project" value="UniProtKB-KW"/>
</dbReference>
<dbReference type="InterPro" id="IPR017941">
    <property type="entry name" value="Rieske_2Fe-2S"/>
</dbReference>
<dbReference type="AlphaFoldDB" id="A0A3A3GHV3"/>
<dbReference type="InterPro" id="IPR036922">
    <property type="entry name" value="Rieske_2Fe-2S_sf"/>
</dbReference>
<evidence type="ECO:0000256" key="2">
    <source>
        <dbReference type="ARBA" id="ARBA00022723"/>
    </source>
</evidence>
<evidence type="ECO:0000256" key="1">
    <source>
        <dbReference type="ARBA" id="ARBA00022714"/>
    </source>
</evidence>